<evidence type="ECO:0000313" key="3">
    <source>
        <dbReference type="EMBL" id="GAP88949.1"/>
    </source>
</evidence>
<dbReference type="EMBL" id="DF977479">
    <property type="protein sequence ID" value="GAP88949.1"/>
    <property type="molecule type" value="Genomic_DNA"/>
</dbReference>
<evidence type="ECO:0000313" key="4">
    <source>
        <dbReference type="Proteomes" id="UP000054516"/>
    </source>
</evidence>
<organism evidence="3">
    <name type="scientific">Rosellinia necatrix</name>
    <name type="common">White root-rot fungus</name>
    <dbReference type="NCBI Taxonomy" id="77044"/>
    <lineage>
        <taxon>Eukaryota</taxon>
        <taxon>Fungi</taxon>
        <taxon>Dikarya</taxon>
        <taxon>Ascomycota</taxon>
        <taxon>Pezizomycotina</taxon>
        <taxon>Sordariomycetes</taxon>
        <taxon>Xylariomycetidae</taxon>
        <taxon>Xylariales</taxon>
        <taxon>Xylariaceae</taxon>
        <taxon>Rosellinia</taxon>
    </lineage>
</organism>
<sequence length="921" mass="104865">MAEPSSVLSQAMRSISLTKIRELEKQRDKYESRKARLLDTVDGHPDDISKRITQLLDGVKTLCEREIERDYQVQNMDLWLQQSSYDASLPPQKLQSYEARLRSKLDIQSRKLGIGNLWSCLVAEWMDTSTPMGEAPDAGDESGEAARQEKRLKELCDKFEEVVFTPLETDGARIERYMQDLFGGDEGDKALKTLRGRIRSREEELLGARRPFDRAVLRWCVNGLLAEDLLSDEKQAVLRDFLDNRVVLDEIADVLNMRFADFDNWSWEAGERGIPVLPRPQLNGKYRIWMDEDVLQAIFIHYVGIRNCVDLKGALARFLGHRDGPWRRSAGGKMSGVDTVRYEYFAGENLGSDSTVDKTRFASYESSFFLSQLPEAVTTIGKSRAYANDGDVQDDDGEGPKQGDSKTENVNIKQKLLRTLATEAIVHRTLYGEAAVIQSDLQWYATGLSHATIFAVMRFLGYSERMVSFYRKVLQAPLNMVSTPGGSPSGEPRIRQRGVPMAHAPEKLTGEMILFIMDLAVNKATGMLLYRLHDDLFLCGEPQRCAEAWKEMGEFADVMGVEFNKNKTGSVYLTNPEKARDDEIEATLPEGVVRIGHLLLDQDSGEWVLDQDQIDEHVAQLRRQLAACDSVLGWVKTWNSCISRFFSHTLGEPAYCFGLKHVESVLQVYQRIQRVLFETPSQSPENDEKQSGTGGNVVDYLKSKIKERFGVSEVPDAFIFLPEQMGGLGVKNPFIPYLAFRNRFLENKSDLSPESIMRTYLANEKEEYDNARKALGKLETAEDRLSRLRGLYPDSLRFKYARLVLEDVLTSGGSGFFSFEEYTRHRESTSRHLNVAYRKLLEVPDQRGVKAEPEFVTWALIDAGLDGWDGPRRLQVEWVLQLYQDELNERWGGPKLIDEKYLPTGLLTMMRRKAVQWTMVL</sequence>
<keyword evidence="1" id="KW-0175">Coiled coil</keyword>
<proteinExistence type="predicted"/>
<dbReference type="Proteomes" id="UP000054516">
    <property type="component" value="Unassembled WGS sequence"/>
</dbReference>
<keyword evidence="4" id="KW-1185">Reference proteome</keyword>
<dbReference type="PANTHER" id="PTHR37015:SF1">
    <property type="entry name" value="REVERSE TRANSCRIPTASE DOMAIN-CONTAINING PROTEIN"/>
    <property type="match status" value="1"/>
</dbReference>
<dbReference type="STRING" id="77044.A0A1W2TKY5"/>
<dbReference type="OMA" id="VRTWNSC"/>
<accession>A0A1W2TKY5</accession>
<evidence type="ECO:0000256" key="1">
    <source>
        <dbReference type="SAM" id="Coils"/>
    </source>
</evidence>
<dbReference type="PANTHER" id="PTHR37015">
    <property type="entry name" value="REVERSE TRANSCRIPTASE DOMAIN-CONTAINING PROTEIN"/>
    <property type="match status" value="1"/>
</dbReference>
<protein>
    <recommendedName>
        <fullName evidence="5">Reverse transcriptase</fullName>
    </recommendedName>
</protein>
<feature type="coiled-coil region" evidence="1">
    <location>
        <begin position="761"/>
        <end position="791"/>
    </location>
</feature>
<name>A0A1W2TKY5_ROSNE</name>
<dbReference type="AlphaFoldDB" id="A0A1W2TKY5"/>
<evidence type="ECO:0008006" key="5">
    <source>
        <dbReference type="Google" id="ProtNLM"/>
    </source>
</evidence>
<dbReference type="OrthoDB" id="74545at2759"/>
<feature type="compositionally biased region" description="Basic and acidic residues" evidence="2">
    <location>
        <begin position="398"/>
        <end position="407"/>
    </location>
</feature>
<reference evidence="3" key="1">
    <citation type="submission" date="2016-03" db="EMBL/GenBank/DDBJ databases">
        <title>Draft genome sequence of Rosellinia necatrix.</title>
        <authorList>
            <person name="Kanematsu S."/>
        </authorList>
    </citation>
    <scope>NUCLEOTIDE SEQUENCE [LARGE SCALE GENOMIC DNA]</scope>
    <source>
        <strain evidence="3">W97</strain>
    </source>
</reference>
<evidence type="ECO:0000256" key="2">
    <source>
        <dbReference type="SAM" id="MobiDB-lite"/>
    </source>
</evidence>
<gene>
    <name evidence="3" type="ORF">SAMD00023353_3400220</name>
</gene>
<feature type="region of interest" description="Disordered" evidence="2">
    <location>
        <begin position="387"/>
        <end position="409"/>
    </location>
</feature>